<evidence type="ECO:0000313" key="3">
    <source>
        <dbReference type="Proteomes" id="UP000321793"/>
    </source>
</evidence>
<dbReference type="Proteomes" id="UP000321793">
    <property type="component" value="Unassembled WGS sequence"/>
</dbReference>
<keyword evidence="3" id="KW-1185">Reference proteome</keyword>
<reference evidence="2 3" key="1">
    <citation type="submission" date="2019-07" db="EMBL/GenBank/DDBJ databases">
        <title>Whole genome shotgun sequence of Knoellia locipacati NBRC 109775.</title>
        <authorList>
            <person name="Hosoyama A."/>
            <person name="Uohara A."/>
            <person name="Ohji S."/>
            <person name="Ichikawa N."/>
        </authorList>
    </citation>
    <scope>NUCLEOTIDE SEQUENCE [LARGE SCALE GENOMIC DNA]</scope>
    <source>
        <strain evidence="2 3">NBRC 109775</strain>
    </source>
</reference>
<gene>
    <name evidence="2" type="ORF">KLO01_27530</name>
</gene>
<organism evidence="2 3">
    <name type="scientific">Knoellia locipacati</name>
    <dbReference type="NCBI Taxonomy" id="882824"/>
    <lineage>
        <taxon>Bacteria</taxon>
        <taxon>Bacillati</taxon>
        <taxon>Actinomycetota</taxon>
        <taxon>Actinomycetes</taxon>
        <taxon>Micrococcales</taxon>
        <taxon>Intrasporangiaceae</taxon>
        <taxon>Knoellia</taxon>
    </lineage>
</organism>
<protein>
    <submittedName>
        <fullName evidence="2">Uncharacterized protein</fullName>
    </submittedName>
</protein>
<dbReference type="EMBL" id="BKBA01000009">
    <property type="protein sequence ID" value="GEQ14706.1"/>
    <property type="molecule type" value="Genomic_DNA"/>
</dbReference>
<dbReference type="AlphaFoldDB" id="A0A512T3B3"/>
<sequence length="80" mass="8476">MAEVDHPHDAEDDGQPQGGEGVETARRQTLQRVLDECTHRLPLMTSRSSGSVESVAHMEQPDSASGLKASAAGMVATIFS</sequence>
<evidence type="ECO:0000313" key="2">
    <source>
        <dbReference type="EMBL" id="GEQ14706.1"/>
    </source>
</evidence>
<accession>A0A512T3B3</accession>
<evidence type="ECO:0000256" key="1">
    <source>
        <dbReference type="SAM" id="MobiDB-lite"/>
    </source>
</evidence>
<name>A0A512T3B3_9MICO</name>
<feature type="region of interest" description="Disordered" evidence="1">
    <location>
        <begin position="1"/>
        <end position="27"/>
    </location>
</feature>
<feature type="region of interest" description="Disordered" evidence="1">
    <location>
        <begin position="45"/>
        <end position="71"/>
    </location>
</feature>
<comment type="caution">
    <text evidence="2">The sequence shown here is derived from an EMBL/GenBank/DDBJ whole genome shotgun (WGS) entry which is preliminary data.</text>
</comment>
<proteinExistence type="predicted"/>